<dbReference type="GO" id="GO:0051082">
    <property type="term" value="F:unfolded protein binding"/>
    <property type="evidence" value="ECO:0007669"/>
    <property type="project" value="TreeGrafter"/>
</dbReference>
<evidence type="ECO:0000313" key="7">
    <source>
        <dbReference type="Proteomes" id="UP000267535"/>
    </source>
</evidence>
<dbReference type="OrthoDB" id="6120054at2"/>
<evidence type="ECO:0000256" key="5">
    <source>
        <dbReference type="SAM" id="Coils"/>
    </source>
</evidence>
<dbReference type="Pfam" id="PF07813">
    <property type="entry name" value="LTXXQ"/>
    <property type="match status" value="1"/>
</dbReference>
<evidence type="ECO:0000256" key="2">
    <source>
        <dbReference type="ARBA" id="ARBA00008441"/>
    </source>
</evidence>
<name>A0A3P1SPB4_9GAMM</name>
<reference evidence="6 7" key="1">
    <citation type="submission" date="2018-11" db="EMBL/GenBank/DDBJ databases">
        <title>The draft genome sequence of Amphritea balenae JAMM 1525T.</title>
        <authorList>
            <person name="Fang Z."/>
            <person name="Zhang Y."/>
            <person name="Han X."/>
        </authorList>
    </citation>
    <scope>NUCLEOTIDE SEQUENCE [LARGE SCALE GENOMIC DNA]</scope>
    <source>
        <strain evidence="6 7">JAMM 1525</strain>
    </source>
</reference>
<evidence type="ECO:0000256" key="4">
    <source>
        <dbReference type="ARBA" id="ARBA00022764"/>
    </source>
</evidence>
<dbReference type="EMBL" id="RQXV01000006">
    <property type="protein sequence ID" value="RRC98973.1"/>
    <property type="molecule type" value="Genomic_DNA"/>
</dbReference>
<proteinExistence type="inferred from homology"/>
<dbReference type="Proteomes" id="UP000267535">
    <property type="component" value="Unassembled WGS sequence"/>
</dbReference>
<feature type="coiled-coil region" evidence="5">
    <location>
        <begin position="66"/>
        <end position="114"/>
    </location>
</feature>
<dbReference type="PANTHER" id="PTHR38102:SF1">
    <property type="entry name" value="PERIPLASMIC CHAPERONE SPY"/>
    <property type="match status" value="1"/>
</dbReference>
<sequence>MNKKLIIGITAVVIGAGTLTAGLVSAGDGWGRCGDRDEGRHHNRHSQMGEHGYKSMKQMRYIAQELELTDEQRDQMKDLMRNQRNAMFDQKDTMQDMREELRDLDVSAADYDQQVAALVDKAQGSAAELVKMRAEQKKAMFNILTPEQQTEFMNMKR</sequence>
<evidence type="ECO:0000256" key="3">
    <source>
        <dbReference type="ARBA" id="ARBA00022729"/>
    </source>
</evidence>
<dbReference type="GO" id="GO:0030288">
    <property type="term" value="C:outer membrane-bounded periplasmic space"/>
    <property type="evidence" value="ECO:0007669"/>
    <property type="project" value="TreeGrafter"/>
</dbReference>
<evidence type="ECO:0000313" key="6">
    <source>
        <dbReference type="EMBL" id="RRC98973.1"/>
    </source>
</evidence>
<keyword evidence="5" id="KW-0175">Coiled coil</keyword>
<accession>A0A3P1SPB4</accession>
<comment type="subcellular location">
    <subcellularLocation>
        <location evidence="1">Periplasm</location>
    </subcellularLocation>
</comment>
<keyword evidence="7" id="KW-1185">Reference proteome</keyword>
<evidence type="ECO:0000256" key="1">
    <source>
        <dbReference type="ARBA" id="ARBA00004418"/>
    </source>
</evidence>
<comment type="similarity">
    <text evidence="2">Belongs to the CpxP/Spy family.</text>
</comment>
<dbReference type="CDD" id="cd09916">
    <property type="entry name" value="CpxP_like"/>
    <property type="match status" value="1"/>
</dbReference>
<gene>
    <name evidence="6" type="ORF">EHS89_12415</name>
</gene>
<dbReference type="RefSeq" id="WP_124926472.1">
    <property type="nucleotide sequence ID" value="NZ_BMOH01000002.1"/>
</dbReference>
<comment type="caution">
    <text evidence="6">The sequence shown here is derived from an EMBL/GenBank/DDBJ whole genome shotgun (WGS) entry which is preliminary data.</text>
</comment>
<dbReference type="InterPro" id="IPR012899">
    <property type="entry name" value="LTXXQ"/>
</dbReference>
<dbReference type="InterPro" id="IPR052211">
    <property type="entry name" value="Cpx_auxiliary_protein"/>
</dbReference>
<keyword evidence="3" id="KW-0732">Signal</keyword>
<dbReference type="PANTHER" id="PTHR38102">
    <property type="entry name" value="PERIPLASMIC CHAPERONE SPY"/>
    <property type="match status" value="1"/>
</dbReference>
<organism evidence="6 7">
    <name type="scientific">Amphritea balenae</name>
    <dbReference type="NCBI Taxonomy" id="452629"/>
    <lineage>
        <taxon>Bacteria</taxon>
        <taxon>Pseudomonadati</taxon>
        <taxon>Pseudomonadota</taxon>
        <taxon>Gammaproteobacteria</taxon>
        <taxon>Oceanospirillales</taxon>
        <taxon>Oceanospirillaceae</taxon>
        <taxon>Amphritea</taxon>
    </lineage>
</organism>
<protein>
    <submittedName>
        <fullName evidence="6">Periplasmic heavy metal sensor</fullName>
    </submittedName>
</protein>
<dbReference type="AlphaFoldDB" id="A0A3P1SPB4"/>
<dbReference type="Gene3D" id="1.20.120.1490">
    <property type="match status" value="1"/>
</dbReference>
<keyword evidence="4" id="KW-0574">Periplasm</keyword>